<accession>A0A2K3QHI4</accession>
<reference evidence="2 3" key="1">
    <citation type="submission" date="2017-08" db="EMBL/GenBank/DDBJ databases">
        <title>Harnessing the power of phylogenomics to disentangle the directionality and signatures of interkingdom host jumping in the parasitic fungal genus Tolypocladium.</title>
        <authorList>
            <person name="Quandt C.A."/>
            <person name="Patterson W."/>
            <person name="Spatafora J.W."/>
        </authorList>
    </citation>
    <scope>NUCLEOTIDE SEQUENCE [LARGE SCALE GENOMIC DNA]</scope>
    <source>
        <strain evidence="2 3">CBS 113982</strain>
    </source>
</reference>
<protein>
    <submittedName>
        <fullName evidence="2">Uncharacterized protein</fullName>
    </submittedName>
</protein>
<feature type="compositionally biased region" description="Polar residues" evidence="1">
    <location>
        <begin position="98"/>
        <end position="110"/>
    </location>
</feature>
<comment type="caution">
    <text evidence="2">The sequence shown here is derived from an EMBL/GenBank/DDBJ whole genome shotgun (WGS) entry which is preliminary data.</text>
</comment>
<organism evidence="2 3">
    <name type="scientific">Tolypocladium capitatum</name>
    <dbReference type="NCBI Taxonomy" id="45235"/>
    <lineage>
        <taxon>Eukaryota</taxon>
        <taxon>Fungi</taxon>
        <taxon>Dikarya</taxon>
        <taxon>Ascomycota</taxon>
        <taxon>Pezizomycotina</taxon>
        <taxon>Sordariomycetes</taxon>
        <taxon>Hypocreomycetidae</taxon>
        <taxon>Hypocreales</taxon>
        <taxon>Ophiocordycipitaceae</taxon>
        <taxon>Tolypocladium</taxon>
    </lineage>
</organism>
<keyword evidence="3" id="KW-1185">Reference proteome</keyword>
<gene>
    <name evidence="2" type="ORF">TCAP_03084</name>
</gene>
<dbReference type="EMBL" id="NRSZ01000472">
    <property type="protein sequence ID" value="PNY26991.1"/>
    <property type="molecule type" value="Genomic_DNA"/>
</dbReference>
<feature type="region of interest" description="Disordered" evidence="1">
    <location>
        <begin position="1"/>
        <end position="125"/>
    </location>
</feature>
<evidence type="ECO:0000256" key="1">
    <source>
        <dbReference type="SAM" id="MobiDB-lite"/>
    </source>
</evidence>
<name>A0A2K3QHI4_9HYPO</name>
<feature type="non-terminal residue" evidence="2">
    <location>
        <position position="1"/>
    </location>
</feature>
<feature type="compositionally biased region" description="Pro residues" evidence="1">
    <location>
        <begin position="1"/>
        <end position="10"/>
    </location>
</feature>
<dbReference type="AlphaFoldDB" id="A0A2K3QHI4"/>
<evidence type="ECO:0000313" key="3">
    <source>
        <dbReference type="Proteomes" id="UP000236621"/>
    </source>
</evidence>
<proteinExistence type="predicted"/>
<sequence length="125" mass="13014">CGFRSTPPPSTAADISLISTARSSPHRGYATDGAGADPRHPSGVVVTTAMRHESKPGAPVSGPADRGIRASGPRPGSDTKHAPSGASSELLVPESFSRPRTSIMGGQQPHQDVKYYSHYGRHSPC</sequence>
<dbReference type="Proteomes" id="UP000236621">
    <property type="component" value="Unassembled WGS sequence"/>
</dbReference>
<evidence type="ECO:0000313" key="2">
    <source>
        <dbReference type="EMBL" id="PNY26991.1"/>
    </source>
</evidence>